<dbReference type="EMBL" id="CAADRM010000016">
    <property type="protein sequence ID" value="VFU11690.1"/>
    <property type="molecule type" value="Genomic_DNA"/>
</dbReference>
<feature type="domain" description="TNase-like" evidence="4">
    <location>
        <begin position="32"/>
        <end position="153"/>
    </location>
</feature>
<evidence type="ECO:0000313" key="5">
    <source>
        <dbReference type="EMBL" id="VFU11690.1"/>
    </source>
</evidence>
<dbReference type="AlphaFoldDB" id="A0A485LVF7"/>
<protein>
    <submittedName>
        <fullName evidence="5">Thermonuclease</fullName>
        <ecNumber evidence="5">3.1.31.1</ecNumber>
    </submittedName>
</protein>
<dbReference type="GO" id="GO:1990599">
    <property type="term" value="F:3' overhang single-stranded DNA endodeoxyribonuclease activity"/>
    <property type="evidence" value="ECO:0007669"/>
    <property type="project" value="UniProtKB-EC"/>
</dbReference>
<dbReference type="EC" id="3.1.31.1" evidence="5"/>
<evidence type="ECO:0000259" key="4">
    <source>
        <dbReference type="PROSITE" id="PS50830"/>
    </source>
</evidence>
<dbReference type="GO" id="GO:0003676">
    <property type="term" value="F:nucleic acid binding"/>
    <property type="evidence" value="ECO:0007669"/>
    <property type="project" value="InterPro"/>
</dbReference>
<dbReference type="PROSITE" id="PS50830">
    <property type="entry name" value="TNASE_3"/>
    <property type="match status" value="1"/>
</dbReference>
<keyword evidence="1" id="KW-0540">Nuclease</keyword>
<accession>A0A485LVF7</accession>
<dbReference type="InterPro" id="IPR016071">
    <property type="entry name" value="Staphylococal_nuclease_OB-fold"/>
</dbReference>
<keyword evidence="3 5" id="KW-0378">Hydrolase</keyword>
<dbReference type="SMART" id="SM00318">
    <property type="entry name" value="SNc"/>
    <property type="match status" value="1"/>
</dbReference>
<dbReference type="PANTHER" id="PTHR12302:SF3">
    <property type="entry name" value="SERINE_THREONINE-PROTEIN KINASE 31"/>
    <property type="match status" value="1"/>
</dbReference>
<organism evidence="5">
    <name type="scientific">anaerobic digester metagenome</name>
    <dbReference type="NCBI Taxonomy" id="1263854"/>
    <lineage>
        <taxon>unclassified sequences</taxon>
        <taxon>metagenomes</taxon>
        <taxon>ecological metagenomes</taxon>
    </lineage>
</organism>
<evidence type="ECO:0000256" key="1">
    <source>
        <dbReference type="ARBA" id="ARBA00022722"/>
    </source>
</evidence>
<gene>
    <name evidence="5" type="primary">nucH</name>
    <name evidence="5" type="ORF">SCFA_1120004</name>
</gene>
<dbReference type="PANTHER" id="PTHR12302">
    <property type="entry name" value="EBNA2 BINDING PROTEIN P100"/>
    <property type="match status" value="1"/>
</dbReference>
<sequence length="155" mass="17848">MKDYVRWSFVVLMIVLLVFMLRCAKQLDAHEVVEVYDGDTIRIDDGRNIRLIGVDAPEVDSPYTKEEPFGKESREHLRKLLAGGKVRIEVGPTPVDRYGRTLAYVYAGDVLVNGRIIQDGWARAEVRFSHKNKDLFIAYEKEARARKIGMWKHSP</sequence>
<dbReference type="SUPFAM" id="SSF50199">
    <property type="entry name" value="Staphylococcal nuclease"/>
    <property type="match status" value="1"/>
</dbReference>
<dbReference type="InterPro" id="IPR035437">
    <property type="entry name" value="SNase_OB-fold_sf"/>
</dbReference>
<dbReference type="InterPro" id="IPR002071">
    <property type="entry name" value="Thermonucl_AS"/>
</dbReference>
<name>A0A485LVF7_9ZZZZ</name>
<reference evidence="5" key="1">
    <citation type="submission" date="2019-03" db="EMBL/GenBank/DDBJ databases">
        <authorList>
            <person name="Hao L."/>
        </authorList>
    </citation>
    <scope>NUCLEOTIDE SEQUENCE</scope>
</reference>
<keyword evidence="2" id="KW-0255">Endonuclease</keyword>
<evidence type="ECO:0000256" key="3">
    <source>
        <dbReference type="ARBA" id="ARBA00022801"/>
    </source>
</evidence>
<dbReference type="PROSITE" id="PS01284">
    <property type="entry name" value="TNASE_2"/>
    <property type="match status" value="1"/>
</dbReference>
<evidence type="ECO:0000256" key="2">
    <source>
        <dbReference type="ARBA" id="ARBA00022759"/>
    </source>
</evidence>
<dbReference type="Pfam" id="PF00565">
    <property type="entry name" value="SNase"/>
    <property type="match status" value="1"/>
</dbReference>
<proteinExistence type="predicted"/>
<dbReference type="Gene3D" id="2.40.50.90">
    <property type="match status" value="1"/>
</dbReference>